<organism evidence="1 2">
    <name type="scientific">Heracleum sosnowskyi</name>
    <dbReference type="NCBI Taxonomy" id="360622"/>
    <lineage>
        <taxon>Eukaryota</taxon>
        <taxon>Viridiplantae</taxon>
        <taxon>Streptophyta</taxon>
        <taxon>Embryophyta</taxon>
        <taxon>Tracheophyta</taxon>
        <taxon>Spermatophyta</taxon>
        <taxon>Magnoliopsida</taxon>
        <taxon>eudicotyledons</taxon>
        <taxon>Gunneridae</taxon>
        <taxon>Pentapetalae</taxon>
        <taxon>asterids</taxon>
        <taxon>campanulids</taxon>
        <taxon>Apiales</taxon>
        <taxon>Apiaceae</taxon>
        <taxon>Apioideae</taxon>
        <taxon>apioid superclade</taxon>
        <taxon>Tordylieae</taxon>
        <taxon>Tordyliinae</taxon>
        <taxon>Heracleum</taxon>
    </lineage>
</organism>
<accession>A0AAD8NA84</accession>
<dbReference type="AlphaFoldDB" id="A0AAD8NA84"/>
<reference evidence="1" key="2">
    <citation type="submission" date="2023-05" db="EMBL/GenBank/DDBJ databases">
        <authorList>
            <person name="Schelkunov M.I."/>
        </authorList>
    </citation>
    <scope>NUCLEOTIDE SEQUENCE</scope>
    <source>
        <strain evidence="1">Hsosn_3</strain>
        <tissue evidence="1">Leaf</tissue>
    </source>
</reference>
<evidence type="ECO:0000313" key="2">
    <source>
        <dbReference type="Proteomes" id="UP001237642"/>
    </source>
</evidence>
<reference evidence="1" key="1">
    <citation type="submission" date="2023-02" db="EMBL/GenBank/DDBJ databases">
        <title>Genome of toxic invasive species Heracleum sosnowskyi carries increased number of genes despite the absence of recent whole-genome duplications.</title>
        <authorList>
            <person name="Schelkunov M."/>
            <person name="Shtratnikova V."/>
            <person name="Makarenko M."/>
            <person name="Klepikova A."/>
            <person name="Omelchenko D."/>
            <person name="Novikova G."/>
            <person name="Obukhova E."/>
            <person name="Bogdanov V."/>
            <person name="Penin A."/>
            <person name="Logacheva M."/>
        </authorList>
    </citation>
    <scope>NUCLEOTIDE SEQUENCE</scope>
    <source>
        <strain evidence="1">Hsosn_3</strain>
        <tissue evidence="1">Leaf</tissue>
    </source>
</reference>
<sequence length="222" mass="26315">MVNFEDVPPFMISILLQQFNFEDFANAFRIWKNGKSHLTQAHVLEEIDLCKFFKVGEWNSQFEPFMNYASNLGVHDALFYLPAWHLARKTGEKDDAFFILHSLSEEGHFKSKLSYHFFKILYGEHEADHSINKLVELIQEYCGDAFVRKWIMDMHVLKRGWEHINHDYKSVPTICSSAEKGYEEHFNSLSWPRRIDDIESIKCARCKVSLTMYDYCNNNYDF</sequence>
<dbReference type="Proteomes" id="UP001237642">
    <property type="component" value="Unassembled WGS sequence"/>
</dbReference>
<proteinExistence type="predicted"/>
<protein>
    <submittedName>
        <fullName evidence="1">Uncharacterized protein</fullName>
    </submittedName>
</protein>
<comment type="caution">
    <text evidence="1">The sequence shown here is derived from an EMBL/GenBank/DDBJ whole genome shotgun (WGS) entry which is preliminary data.</text>
</comment>
<gene>
    <name evidence="1" type="ORF">POM88_000931</name>
</gene>
<name>A0AAD8NA84_9APIA</name>
<dbReference type="EMBL" id="JAUIZM010000001">
    <property type="protein sequence ID" value="KAK1401326.1"/>
    <property type="molecule type" value="Genomic_DNA"/>
</dbReference>
<evidence type="ECO:0000313" key="1">
    <source>
        <dbReference type="EMBL" id="KAK1401326.1"/>
    </source>
</evidence>
<keyword evidence="2" id="KW-1185">Reference proteome</keyword>